<reference evidence="2" key="1">
    <citation type="submission" date="2016-11" db="EMBL/GenBank/DDBJ databases">
        <title>The genome of Nicotiana attenuata.</title>
        <authorList>
            <person name="Xu S."/>
            <person name="Brockmoeller T."/>
            <person name="Gaquerel E."/>
            <person name="Navarro A."/>
            <person name="Kuhl H."/>
            <person name="Gase K."/>
            <person name="Ling Z."/>
            <person name="Zhou W."/>
            <person name="Kreitzer C."/>
            <person name="Stanke M."/>
            <person name="Tang H."/>
            <person name="Lyons E."/>
            <person name="Pandey P."/>
            <person name="Pandey S.P."/>
            <person name="Timmermann B."/>
            <person name="Baldwin I.T."/>
        </authorList>
    </citation>
    <scope>NUCLEOTIDE SEQUENCE [LARGE SCALE GENOMIC DNA]</scope>
    <source>
        <strain evidence="2">UT</strain>
    </source>
</reference>
<feature type="non-terminal residue" evidence="2">
    <location>
        <position position="134"/>
    </location>
</feature>
<feature type="region of interest" description="Disordered" evidence="1">
    <location>
        <begin position="21"/>
        <end position="55"/>
    </location>
</feature>
<keyword evidence="3" id="KW-1185">Reference proteome</keyword>
<evidence type="ECO:0000313" key="2">
    <source>
        <dbReference type="EMBL" id="OIT06621.1"/>
    </source>
</evidence>
<protein>
    <submittedName>
        <fullName evidence="2">Uncharacterized protein</fullName>
    </submittedName>
</protein>
<organism evidence="2 3">
    <name type="scientific">Nicotiana attenuata</name>
    <name type="common">Coyote tobacco</name>
    <dbReference type="NCBI Taxonomy" id="49451"/>
    <lineage>
        <taxon>Eukaryota</taxon>
        <taxon>Viridiplantae</taxon>
        <taxon>Streptophyta</taxon>
        <taxon>Embryophyta</taxon>
        <taxon>Tracheophyta</taxon>
        <taxon>Spermatophyta</taxon>
        <taxon>Magnoliopsida</taxon>
        <taxon>eudicotyledons</taxon>
        <taxon>Gunneridae</taxon>
        <taxon>Pentapetalae</taxon>
        <taxon>asterids</taxon>
        <taxon>lamiids</taxon>
        <taxon>Solanales</taxon>
        <taxon>Solanaceae</taxon>
        <taxon>Nicotianoideae</taxon>
        <taxon>Nicotianeae</taxon>
        <taxon>Nicotiana</taxon>
    </lineage>
</organism>
<evidence type="ECO:0000256" key="1">
    <source>
        <dbReference type="SAM" id="MobiDB-lite"/>
    </source>
</evidence>
<dbReference type="AlphaFoldDB" id="A0A1J6IN68"/>
<feature type="non-terminal residue" evidence="2">
    <location>
        <position position="1"/>
    </location>
</feature>
<name>A0A1J6IN68_NICAT</name>
<gene>
    <name evidence="2" type="ORF">A4A49_61332</name>
</gene>
<feature type="compositionally biased region" description="Polar residues" evidence="1">
    <location>
        <begin position="31"/>
        <end position="43"/>
    </location>
</feature>
<dbReference type="OMA" id="IRHQVIY"/>
<accession>A0A1J6IN68</accession>
<sequence>FEDEILEDEVVDAGTQQTIQSMFDNEDETQRSTYYGTQQSTAYGPSIGDEEDPPLRPKILSEKLTKLKLRKSQRLQSTENRRIPFMGDDNGVCTPTNLPYSPTKTTWKGKAAITLNHLEQQRRKNIKIMGRKGK</sequence>
<evidence type="ECO:0000313" key="3">
    <source>
        <dbReference type="Proteomes" id="UP000187609"/>
    </source>
</evidence>
<feature type="region of interest" description="Disordered" evidence="1">
    <location>
        <begin position="70"/>
        <end position="97"/>
    </location>
</feature>
<dbReference type="Gramene" id="OIT06621">
    <property type="protein sequence ID" value="OIT06621"/>
    <property type="gene ID" value="A4A49_61332"/>
</dbReference>
<proteinExistence type="predicted"/>
<dbReference type="Proteomes" id="UP000187609">
    <property type="component" value="Unassembled WGS sequence"/>
</dbReference>
<comment type="caution">
    <text evidence="2">The sequence shown here is derived from an EMBL/GenBank/DDBJ whole genome shotgun (WGS) entry which is preliminary data.</text>
</comment>
<dbReference type="EMBL" id="MJEQ01037184">
    <property type="protein sequence ID" value="OIT06621.1"/>
    <property type="molecule type" value="Genomic_DNA"/>
</dbReference>